<keyword evidence="9" id="KW-0695">RNA-directed DNA polymerase</keyword>
<keyword evidence="8" id="KW-0378">Hydrolase</keyword>
<dbReference type="Gene3D" id="3.10.20.370">
    <property type="match status" value="1"/>
</dbReference>
<feature type="compositionally biased region" description="Basic and acidic residues" evidence="11">
    <location>
        <begin position="217"/>
        <end position="238"/>
    </location>
</feature>
<evidence type="ECO:0000256" key="6">
    <source>
        <dbReference type="ARBA" id="ARBA00022722"/>
    </source>
</evidence>
<dbReference type="Gene3D" id="3.10.10.10">
    <property type="entry name" value="HIV Type 1 Reverse Transcriptase, subunit A, domain 1"/>
    <property type="match status" value="1"/>
</dbReference>
<evidence type="ECO:0000256" key="2">
    <source>
        <dbReference type="ARBA" id="ARBA00012180"/>
    </source>
</evidence>
<feature type="compositionally biased region" description="Basic and acidic residues" evidence="11">
    <location>
        <begin position="1540"/>
        <end position="1551"/>
    </location>
</feature>
<evidence type="ECO:0000259" key="12">
    <source>
        <dbReference type="PROSITE" id="PS50878"/>
    </source>
</evidence>
<dbReference type="InterPro" id="IPR043502">
    <property type="entry name" value="DNA/RNA_pol_sf"/>
</dbReference>
<evidence type="ECO:0000256" key="8">
    <source>
        <dbReference type="ARBA" id="ARBA00022801"/>
    </source>
</evidence>
<evidence type="ECO:0000313" key="15">
    <source>
        <dbReference type="RefSeq" id="XP_060544054.1"/>
    </source>
</evidence>
<dbReference type="InterPro" id="IPR050951">
    <property type="entry name" value="Retrovirus_Pol_polyprotein"/>
</dbReference>
<feature type="compositionally biased region" description="Basic and acidic residues" evidence="11">
    <location>
        <begin position="1315"/>
        <end position="1332"/>
    </location>
</feature>
<keyword evidence="7" id="KW-0255">Endonuclease</keyword>
<dbReference type="SUPFAM" id="SSF56672">
    <property type="entry name" value="DNA/RNA polymerases"/>
    <property type="match status" value="1"/>
</dbReference>
<evidence type="ECO:0000256" key="3">
    <source>
        <dbReference type="ARBA" id="ARBA00012493"/>
    </source>
</evidence>
<dbReference type="Pfam" id="PF17921">
    <property type="entry name" value="Integrase_H2C2"/>
    <property type="match status" value="1"/>
</dbReference>
<dbReference type="Proteomes" id="UP001652622">
    <property type="component" value="Unplaced"/>
</dbReference>
<organism evidence="14 15">
    <name type="scientific">Pantherophis guttatus</name>
    <name type="common">Corn snake</name>
    <name type="synonym">Elaphe guttata</name>
    <dbReference type="NCBI Taxonomy" id="94885"/>
    <lineage>
        <taxon>Eukaryota</taxon>
        <taxon>Metazoa</taxon>
        <taxon>Chordata</taxon>
        <taxon>Craniata</taxon>
        <taxon>Vertebrata</taxon>
        <taxon>Euteleostomi</taxon>
        <taxon>Lepidosauria</taxon>
        <taxon>Squamata</taxon>
        <taxon>Bifurcata</taxon>
        <taxon>Unidentata</taxon>
        <taxon>Episquamata</taxon>
        <taxon>Toxicofera</taxon>
        <taxon>Serpentes</taxon>
        <taxon>Colubroidea</taxon>
        <taxon>Colubridae</taxon>
        <taxon>Colubrinae</taxon>
        <taxon>Pantherophis</taxon>
    </lineage>
</organism>
<feature type="region of interest" description="Disordered" evidence="11">
    <location>
        <begin position="1347"/>
        <end position="1661"/>
    </location>
</feature>
<feature type="compositionally biased region" description="Polar residues" evidence="11">
    <location>
        <begin position="1363"/>
        <end position="1372"/>
    </location>
</feature>
<evidence type="ECO:0000259" key="13">
    <source>
        <dbReference type="PROSITE" id="PS50994"/>
    </source>
</evidence>
<feature type="region of interest" description="Disordered" evidence="11">
    <location>
        <begin position="1273"/>
        <end position="1332"/>
    </location>
</feature>
<dbReference type="CDD" id="cd09274">
    <property type="entry name" value="RNase_HI_RT_Ty3"/>
    <property type="match status" value="1"/>
</dbReference>
<protein>
    <recommendedName>
        <fullName evidence="10">Gypsy retrotransposon integrase-like protein 1</fullName>
        <ecNumber evidence="3">2.7.7.49</ecNumber>
        <ecNumber evidence="2">3.1.26.4</ecNumber>
    </recommendedName>
</protein>
<feature type="compositionally biased region" description="Basic and acidic residues" evidence="11">
    <location>
        <begin position="273"/>
        <end position="286"/>
    </location>
</feature>
<evidence type="ECO:0000313" key="14">
    <source>
        <dbReference type="Proteomes" id="UP001652622"/>
    </source>
</evidence>
<evidence type="ECO:0000256" key="7">
    <source>
        <dbReference type="ARBA" id="ARBA00022759"/>
    </source>
</evidence>
<feature type="compositionally biased region" description="Basic and acidic residues" evidence="11">
    <location>
        <begin position="1631"/>
        <end position="1640"/>
    </location>
</feature>
<evidence type="ECO:0000256" key="11">
    <source>
        <dbReference type="SAM" id="MobiDB-lite"/>
    </source>
</evidence>
<feature type="compositionally biased region" description="Basic and acidic residues" evidence="11">
    <location>
        <begin position="1563"/>
        <end position="1577"/>
    </location>
</feature>
<reference evidence="15" key="1">
    <citation type="submission" date="2025-08" db="UniProtKB">
        <authorList>
            <consortium name="RefSeq"/>
        </authorList>
    </citation>
    <scope>IDENTIFICATION</scope>
    <source>
        <tissue evidence="15">Blood</tissue>
    </source>
</reference>
<sequence length="1680" mass="187748">MATPQAPMTALNPFDPSREKWRSYMVRFRQFLRGNGYQNLDEERKRALFLAHCGSDVLEMAIDLVAPRDIEEMSWNDLQEVLQEHYAPTGTPIANRFTFQQRNQREGESIKEFVAALRQIAANCEFDNVDNAIRDRIVFGMRDVGLQKKFLSRKKIPLKDVLDEATAAETSEQAAAAMVKARGIHKIHKSGPTSSDEATTQSESDEEMAVHKVSRPPRRENPQHGDRGERCGSCRGDHPRANCRWRDATCRRCLKRGHIAEACRATDPAPEPPRPRFRENRKDNQRTSKRSSNQSRRGEEEYPRNRTVHQTTTIAHTSDEGTTKFHVTLLAEGSPCKMEVDSGSAYSIMDWQHLQQLNPAYKRTQLKTPKARLVDFNGNPIEILGRATIRVKYNDFNGKLPITIVQHSRPNLLGVEWFKPLGLSLQGIHEIRRDELDSIIEEFKEVFDGKLGKFVGRPISFNLDKGITPIRLKPRRVPFALRPKVDEQLDKLIAQGVLEPIDHASWETPIVTPLKHDGSVRICADYRCTINKALAQSAYPVPVVQHLLHSLGSGSIFAKLDLAQAYQQLPVDDKTAEAQTIVTHRGAFKCNRLQFGVSAAPGIFQSMMERLLQGVPGVVPYFDDVLISGDSRTQLLERLRLVLQRFKAKGLRVRRDKCIIGVQEVEFLGFLIDSTGIHPTKSKVEAIHEAPSPKNKTELQAFLGLLNFYAIFLKQKATVAEPLHRLLGKSASWKWGQEEEAAFRAIKGLLTSKSVLIQYSETLPIRLTCDASPYGVGAVLSHELPNGSEAPIAYFSKTMSGAERNYSQLDKEALAIVAGVKRFHEYLYGRSFTIVTDHKPLLGLLAGDQPTPTFMSPRMTRWAIFLAGYSYRLVHQPGTAIGNADALSRCPSKKPVEDPAPTLHLLHIDDDASCPVSSADVAVHTQKDPTLRTVKSWILRGWPSGKPEERFSPFARKQEELSTMKGCLLWGDRVLIPSTLQRRTLETLHKGHPGIVRMKALARSYVWWPSMDKDIEQWVSRCDPCQEVRPAPPQSEVAKWETPGNPWSRVHIDFAGPMQGRHLLIVVDAFSKWLEVVPMASTTTDATIRALRRLFATHGLPDVLVSDNGPQLTSLAMESFLAGLGIRHALSAPYRPAGNGQAERMVRLTKEALTKMGPGDWQERIDNFLLTQHITPHATTHKSPAELLMGRRLRSPLDRLHPQYSPEVTATASRPLRAFSNGDSIFALNFSGSPKWLKGKIASTTGPKSYIVELEDGQFARRHIDQLRKRWGGAHENQPDEGGLQHPDEVDLQHPSEVGLPHPDPVGLQQPGEVGLRHPDEVGLPHPCEAEQHHPVKVGPAHYQMLSRRQPSEVDRGQPHGGWQQQPSQVGTGHSKARDHQPSPQVDRDLPRGGATHPTSDSSPCQPSQGDCSSRRVDRDPAKTGNPRPTGEGGTLLTDVGDPRPSQETAKKRHPDQDGPRHQPTVDQGLGGRGSRQQPGQGDLHHPGRGDLRRPAEVAPQQHPDQVDHRQPDKVDRRQPNRGDQRHPCEVGRHNNNNESQHHPNRAEPPPERQQAGPRPNHSARETREEQEMDLPRLRRSSRVGTEQPRRGERSTGQEEDHQDQRSKVCGPAGGAGGGPAHSTAEPSPVPEREPGDERAPSFQAGDGGEVRLRRSARVPRRPAYLRDYVTFVNEIDISD</sequence>
<dbReference type="GeneID" id="132710810"/>
<evidence type="ECO:0000256" key="5">
    <source>
        <dbReference type="ARBA" id="ARBA00022695"/>
    </source>
</evidence>
<feature type="compositionally biased region" description="Basic and acidic residues" evidence="11">
    <location>
        <begin position="1483"/>
        <end position="1496"/>
    </location>
</feature>
<dbReference type="PANTHER" id="PTHR37984:SF12">
    <property type="entry name" value="RIBONUCLEASE H"/>
    <property type="match status" value="1"/>
</dbReference>
<dbReference type="InterPro" id="IPR021109">
    <property type="entry name" value="Peptidase_aspartic_dom_sf"/>
</dbReference>
<feature type="compositionally biased region" description="Basic and acidic residues" evidence="11">
    <location>
        <begin position="1505"/>
        <end position="1533"/>
    </location>
</feature>
<feature type="compositionally biased region" description="Polar residues" evidence="11">
    <location>
        <begin position="1397"/>
        <end position="1412"/>
    </location>
</feature>
<dbReference type="Gene3D" id="2.40.70.10">
    <property type="entry name" value="Acid Proteases"/>
    <property type="match status" value="1"/>
</dbReference>
<dbReference type="InterPro" id="IPR041373">
    <property type="entry name" value="RT_RNaseH"/>
</dbReference>
<feature type="region of interest" description="Disordered" evidence="11">
    <location>
        <begin position="185"/>
        <end position="238"/>
    </location>
</feature>
<dbReference type="SUPFAM" id="SSF53098">
    <property type="entry name" value="Ribonuclease H-like"/>
    <property type="match status" value="1"/>
</dbReference>
<dbReference type="InterPro" id="IPR041588">
    <property type="entry name" value="Integrase_H2C2"/>
</dbReference>
<feature type="domain" description="Integrase catalytic" evidence="13">
    <location>
        <begin position="1042"/>
        <end position="1192"/>
    </location>
</feature>
<dbReference type="Gene3D" id="3.30.420.10">
    <property type="entry name" value="Ribonuclease H-like superfamily/Ribonuclease H"/>
    <property type="match status" value="1"/>
</dbReference>
<dbReference type="SUPFAM" id="SSF50630">
    <property type="entry name" value="Acid proteases"/>
    <property type="match status" value="1"/>
</dbReference>
<dbReference type="InterPro" id="IPR036397">
    <property type="entry name" value="RNaseH_sf"/>
</dbReference>
<dbReference type="CDD" id="cd01647">
    <property type="entry name" value="RT_LTR"/>
    <property type="match status" value="1"/>
</dbReference>
<feature type="region of interest" description="Disordered" evidence="11">
    <location>
        <begin position="264"/>
        <end position="319"/>
    </location>
</feature>
<dbReference type="Pfam" id="PF00665">
    <property type="entry name" value="rve"/>
    <property type="match status" value="1"/>
</dbReference>
<keyword evidence="5" id="KW-0548">Nucleotidyltransferase</keyword>
<feature type="domain" description="Reverse transcriptase" evidence="12">
    <location>
        <begin position="461"/>
        <end position="672"/>
    </location>
</feature>
<feature type="compositionally biased region" description="Basic and acidic residues" evidence="11">
    <location>
        <begin position="1413"/>
        <end position="1422"/>
    </location>
</feature>
<dbReference type="PANTHER" id="PTHR37984">
    <property type="entry name" value="PROTEIN CBG26694"/>
    <property type="match status" value="1"/>
</dbReference>
<keyword evidence="6" id="KW-0540">Nuclease</keyword>
<dbReference type="PROSITE" id="PS50994">
    <property type="entry name" value="INTEGRASE"/>
    <property type="match status" value="1"/>
</dbReference>
<dbReference type="InterPro" id="IPR000477">
    <property type="entry name" value="RT_dom"/>
</dbReference>
<gene>
    <name evidence="15" type="primary">LOC132710810</name>
</gene>
<dbReference type="InterPro" id="IPR012337">
    <property type="entry name" value="RNaseH-like_sf"/>
</dbReference>
<evidence type="ECO:0000256" key="9">
    <source>
        <dbReference type="ARBA" id="ARBA00022918"/>
    </source>
</evidence>
<evidence type="ECO:0000256" key="4">
    <source>
        <dbReference type="ARBA" id="ARBA00022679"/>
    </source>
</evidence>
<evidence type="ECO:0000256" key="1">
    <source>
        <dbReference type="ARBA" id="ARBA00010879"/>
    </source>
</evidence>
<feature type="compositionally biased region" description="Basic and acidic residues" evidence="11">
    <location>
        <begin position="1376"/>
        <end position="1391"/>
    </location>
</feature>
<dbReference type="InterPro" id="IPR001584">
    <property type="entry name" value="Integrase_cat-core"/>
</dbReference>
<evidence type="ECO:0000256" key="10">
    <source>
        <dbReference type="ARBA" id="ARBA00039658"/>
    </source>
</evidence>
<dbReference type="InterPro" id="IPR043128">
    <property type="entry name" value="Rev_trsase/Diguanyl_cyclase"/>
</dbReference>
<dbReference type="Gene3D" id="3.30.70.270">
    <property type="match status" value="2"/>
</dbReference>
<dbReference type="Pfam" id="PF17917">
    <property type="entry name" value="RT_RNaseH"/>
    <property type="match status" value="1"/>
</dbReference>
<keyword evidence="14" id="KW-1185">Reference proteome</keyword>
<dbReference type="EC" id="3.1.26.4" evidence="2"/>
<dbReference type="EC" id="2.7.7.49" evidence="3"/>
<comment type="similarity">
    <text evidence="1">Belongs to the beta type-B retroviral polymerase family. HERV class-II K(HML-2) pol subfamily.</text>
</comment>
<dbReference type="PROSITE" id="PS50878">
    <property type="entry name" value="RT_POL"/>
    <property type="match status" value="1"/>
</dbReference>
<accession>A0ABM3Z6R0</accession>
<dbReference type="Pfam" id="PF00078">
    <property type="entry name" value="RVT_1"/>
    <property type="match status" value="1"/>
</dbReference>
<feature type="compositionally biased region" description="Polar residues" evidence="11">
    <location>
        <begin position="191"/>
        <end position="202"/>
    </location>
</feature>
<keyword evidence="4" id="KW-0808">Transferase</keyword>
<name>A0ABM3Z6R0_PANGU</name>
<proteinExistence type="inferred from homology"/>
<dbReference type="Gene3D" id="1.10.340.70">
    <property type="match status" value="1"/>
</dbReference>
<feature type="compositionally biased region" description="Basic and acidic residues" evidence="11">
    <location>
        <begin position="1588"/>
        <end position="1607"/>
    </location>
</feature>
<dbReference type="RefSeq" id="XP_060544054.1">
    <property type="nucleotide sequence ID" value="XM_060688071.1"/>
</dbReference>